<feature type="compositionally biased region" description="Basic and acidic residues" evidence="6">
    <location>
        <begin position="1063"/>
        <end position="1075"/>
    </location>
</feature>
<keyword evidence="10" id="KW-1185">Reference proteome</keyword>
<evidence type="ECO:0000313" key="9">
    <source>
        <dbReference type="EMBL" id="QDU81439.1"/>
    </source>
</evidence>
<evidence type="ECO:0000256" key="4">
    <source>
        <dbReference type="ARBA" id="ARBA00022840"/>
    </source>
</evidence>
<keyword evidence="1 9" id="KW-0808">Transferase</keyword>
<feature type="compositionally biased region" description="Basic and acidic residues" evidence="6">
    <location>
        <begin position="284"/>
        <end position="304"/>
    </location>
</feature>
<dbReference type="Proteomes" id="UP000317178">
    <property type="component" value="Chromosome"/>
</dbReference>
<dbReference type="PROSITE" id="PS50011">
    <property type="entry name" value="PROTEIN_KINASE_DOM"/>
    <property type="match status" value="1"/>
</dbReference>
<keyword evidence="2" id="KW-0547">Nucleotide-binding</keyword>
<feature type="domain" description="Protein kinase" evidence="8">
    <location>
        <begin position="753"/>
        <end position="1026"/>
    </location>
</feature>
<dbReference type="Gene3D" id="3.30.200.20">
    <property type="entry name" value="Phosphorylase Kinase, domain 1"/>
    <property type="match status" value="1"/>
</dbReference>
<dbReference type="RefSeq" id="WP_144996782.1">
    <property type="nucleotide sequence ID" value="NZ_CP036281.1"/>
</dbReference>
<feature type="coiled-coil region" evidence="5">
    <location>
        <begin position="421"/>
        <end position="680"/>
    </location>
</feature>
<protein>
    <submittedName>
        <fullName evidence="9">Serine/threonine-protein kinase PknA</fullName>
        <ecNumber evidence="9">2.7.11.1</ecNumber>
    </submittedName>
</protein>
<sequence length="1075" mass="123373">MRAPNRKQSDPPYARLVIERDQGPPIVKDVHRATTLVGSAPGCNIQLISTVVAPAHAVVTLERNQFRLRDLRTTSGTFVNAEKTELTTLNDGDEIRIGGVKLRFETNLYRSSLSEHSDTQLLMALHHEPSAAANISHDYTVDEADRLRRGSAFARLKFTHSSGSVGFKDILRNTTLIGSAPGANIQLIAETIAPAHALMTLESEQLVLRDLRTREGTRVNGRRVEVQELQNGDRIEIGNFLFTFETDLSVETEDINSLQDTQYTMSAIPDLSGTDPDLPAESPSLEKELTETTPEKHSKEKTTPEELSQTMEIEIPQQILTHPTESGITDQHQRENLEQLLHEIHQREERCHERDEELEARQKEIEHREAELTQRERELDSADSRLLKTAQDFRIQYEHFQHEQSHRSATEEQIETRHRSLQELETTLVRRQADLEEKQAELNQQENALSKEKEQLKSSHAEIYEKQEELQYQLSELQKQTDLIETHKEEIVTRVRKLESNEAILETAQEQLHTSREELAKQQAAVEQLQIELQEQQARLHEEQKENSEKQESNSGEIALLSAELAERQNEIDSRLQEINTLTEQLQARDQSLQERETQLEQQQALIQSQTEEIAERQSRLEEATTAFEQREKELQQRSSSLEQLQRQHEEDRQKWQSELEQLKQTLAAQQANQAEFSSQQQQLANWKESLNRGLNSLEKGRTRYWKLLRLDARESVNDMTIAKSLLVHGKITRYQAEWMINGRFPPFKIDHYEVESLLDTGGMGWLYKGVDTRTNKPVALKLINRQSLTDNSLLTRFQLEAKAGLRVKHPNVIHTLEIGENELFDYLSTELIEGINLSEYRELHDRLPWQQACDFALQTAKGLKAIHDAELIHRDIKPSNLVIDDTGKVKILDFGLAMMRDEEDEFTLAMIYGHDCVGTADYIAPEQSLDSFKVGPQADFYSLGCTLYLWLAGRVPFPAKPIREKLDGHRHHEPTPLEELANDVPPDVIAIVLKLMKKDPADRYQTADEIITSLTPLAERRHCWFDYPAILLVRSAEARARIRIQAKNTSDITNELPGSTNDIRREAKATRSNQ</sequence>
<evidence type="ECO:0000256" key="6">
    <source>
        <dbReference type="SAM" id="MobiDB-lite"/>
    </source>
</evidence>
<dbReference type="InterPro" id="IPR000719">
    <property type="entry name" value="Prot_kinase_dom"/>
</dbReference>
<dbReference type="Gene3D" id="1.10.510.10">
    <property type="entry name" value="Transferase(Phosphotransferase) domain 1"/>
    <property type="match status" value="1"/>
</dbReference>
<dbReference type="Pfam" id="PF00498">
    <property type="entry name" value="FHA"/>
    <property type="match status" value="2"/>
</dbReference>
<keyword evidence="3 9" id="KW-0418">Kinase</keyword>
<feature type="region of interest" description="Disordered" evidence="6">
    <location>
        <begin position="267"/>
        <end position="307"/>
    </location>
</feature>
<dbReference type="CDD" id="cd14014">
    <property type="entry name" value="STKc_PknB_like"/>
    <property type="match status" value="1"/>
</dbReference>
<dbReference type="PANTHER" id="PTHR43289:SF34">
    <property type="entry name" value="SERINE_THREONINE-PROTEIN KINASE YBDM-RELATED"/>
    <property type="match status" value="1"/>
</dbReference>
<evidence type="ECO:0000256" key="1">
    <source>
        <dbReference type="ARBA" id="ARBA00022679"/>
    </source>
</evidence>
<dbReference type="SMART" id="SM00220">
    <property type="entry name" value="S_TKc"/>
    <property type="match status" value="1"/>
</dbReference>
<accession>A0A518CQD4</accession>
<dbReference type="SMART" id="SM00240">
    <property type="entry name" value="FHA"/>
    <property type="match status" value="2"/>
</dbReference>
<dbReference type="InterPro" id="IPR000253">
    <property type="entry name" value="FHA_dom"/>
</dbReference>
<dbReference type="AlphaFoldDB" id="A0A518CQD4"/>
<dbReference type="InterPro" id="IPR008984">
    <property type="entry name" value="SMAD_FHA_dom_sf"/>
</dbReference>
<keyword evidence="4" id="KW-0067">ATP-binding</keyword>
<dbReference type="KEGG" id="plon:Pla110_31800"/>
<dbReference type="SUPFAM" id="SSF56112">
    <property type="entry name" value="Protein kinase-like (PK-like)"/>
    <property type="match status" value="1"/>
</dbReference>
<evidence type="ECO:0000259" key="8">
    <source>
        <dbReference type="PROSITE" id="PS50011"/>
    </source>
</evidence>
<feature type="compositionally biased region" description="Polar residues" evidence="6">
    <location>
        <begin position="1053"/>
        <end position="1062"/>
    </location>
</feature>
<feature type="domain" description="FHA" evidence="7">
    <location>
        <begin position="35"/>
        <end position="84"/>
    </location>
</feature>
<dbReference type="PROSITE" id="PS00108">
    <property type="entry name" value="PROTEIN_KINASE_ST"/>
    <property type="match status" value="1"/>
</dbReference>
<evidence type="ECO:0000256" key="5">
    <source>
        <dbReference type="SAM" id="Coils"/>
    </source>
</evidence>
<evidence type="ECO:0000259" key="7">
    <source>
        <dbReference type="PROSITE" id="PS50006"/>
    </source>
</evidence>
<feature type="region of interest" description="Disordered" evidence="6">
    <location>
        <begin position="1053"/>
        <end position="1075"/>
    </location>
</feature>
<dbReference type="PROSITE" id="PS50006">
    <property type="entry name" value="FHA_DOMAIN"/>
    <property type="match status" value="2"/>
</dbReference>
<dbReference type="CDD" id="cd00060">
    <property type="entry name" value="FHA"/>
    <property type="match status" value="2"/>
</dbReference>
<dbReference type="GO" id="GO:0004674">
    <property type="term" value="F:protein serine/threonine kinase activity"/>
    <property type="evidence" value="ECO:0007669"/>
    <property type="project" value="UniProtKB-EC"/>
</dbReference>
<dbReference type="EC" id="2.7.11.1" evidence="9"/>
<dbReference type="PANTHER" id="PTHR43289">
    <property type="entry name" value="MITOGEN-ACTIVATED PROTEIN KINASE KINASE KINASE 20-RELATED"/>
    <property type="match status" value="1"/>
</dbReference>
<reference evidence="9 10" key="1">
    <citation type="submission" date="2019-02" db="EMBL/GenBank/DDBJ databases">
        <title>Deep-cultivation of Planctomycetes and their phenomic and genomic characterization uncovers novel biology.</title>
        <authorList>
            <person name="Wiegand S."/>
            <person name="Jogler M."/>
            <person name="Boedeker C."/>
            <person name="Pinto D."/>
            <person name="Vollmers J."/>
            <person name="Rivas-Marin E."/>
            <person name="Kohn T."/>
            <person name="Peeters S.H."/>
            <person name="Heuer A."/>
            <person name="Rast P."/>
            <person name="Oberbeckmann S."/>
            <person name="Bunk B."/>
            <person name="Jeske O."/>
            <person name="Meyerdierks A."/>
            <person name="Storesund J.E."/>
            <person name="Kallscheuer N."/>
            <person name="Luecker S."/>
            <person name="Lage O.M."/>
            <person name="Pohl T."/>
            <person name="Merkel B.J."/>
            <person name="Hornburger P."/>
            <person name="Mueller R.-W."/>
            <person name="Bruemmer F."/>
            <person name="Labrenz M."/>
            <person name="Spormann A.M."/>
            <person name="Op den Camp H."/>
            <person name="Overmann J."/>
            <person name="Amann R."/>
            <person name="Jetten M.S.M."/>
            <person name="Mascher T."/>
            <person name="Medema M.H."/>
            <person name="Devos D.P."/>
            <person name="Kaster A.-K."/>
            <person name="Ovreas L."/>
            <person name="Rohde M."/>
            <person name="Galperin M.Y."/>
            <person name="Jogler C."/>
        </authorList>
    </citation>
    <scope>NUCLEOTIDE SEQUENCE [LARGE SCALE GENOMIC DNA]</scope>
    <source>
        <strain evidence="9 10">Pla110</strain>
    </source>
</reference>
<gene>
    <name evidence="9" type="primary">pknA</name>
    <name evidence="9" type="ORF">Pla110_31800</name>
</gene>
<organism evidence="9 10">
    <name type="scientific">Polystyrenella longa</name>
    <dbReference type="NCBI Taxonomy" id="2528007"/>
    <lineage>
        <taxon>Bacteria</taxon>
        <taxon>Pseudomonadati</taxon>
        <taxon>Planctomycetota</taxon>
        <taxon>Planctomycetia</taxon>
        <taxon>Planctomycetales</taxon>
        <taxon>Planctomycetaceae</taxon>
        <taxon>Polystyrenella</taxon>
    </lineage>
</organism>
<proteinExistence type="predicted"/>
<evidence type="ECO:0000313" key="10">
    <source>
        <dbReference type="Proteomes" id="UP000317178"/>
    </source>
</evidence>
<dbReference type="EMBL" id="CP036281">
    <property type="protein sequence ID" value="QDU81439.1"/>
    <property type="molecule type" value="Genomic_DNA"/>
</dbReference>
<dbReference type="SUPFAM" id="SSF49879">
    <property type="entry name" value="SMAD/FHA domain"/>
    <property type="match status" value="2"/>
</dbReference>
<dbReference type="Gene3D" id="2.60.200.20">
    <property type="match status" value="2"/>
</dbReference>
<dbReference type="InterPro" id="IPR008271">
    <property type="entry name" value="Ser/Thr_kinase_AS"/>
</dbReference>
<dbReference type="Pfam" id="PF00069">
    <property type="entry name" value="Pkinase"/>
    <property type="match status" value="1"/>
</dbReference>
<evidence type="ECO:0000256" key="3">
    <source>
        <dbReference type="ARBA" id="ARBA00022777"/>
    </source>
</evidence>
<dbReference type="GO" id="GO:0005524">
    <property type="term" value="F:ATP binding"/>
    <property type="evidence" value="ECO:0007669"/>
    <property type="project" value="UniProtKB-KW"/>
</dbReference>
<feature type="domain" description="FHA" evidence="7">
    <location>
        <begin position="175"/>
        <end position="224"/>
    </location>
</feature>
<keyword evidence="5" id="KW-0175">Coiled coil</keyword>
<dbReference type="InterPro" id="IPR011009">
    <property type="entry name" value="Kinase-like_dom_sf"/>
</dbReference>
<dbReference type="OrthoDB" id="6111975at2"/>
<name>A0A518CQD4_9PLAN</name>
<evidence type="ECO:0000256" key="2">
    <source>
        <dbReference type="ARBA" id="ARBA00022741"/>
    </source>
</evidence>